<name>A0A1V6PJB4_PENDC</name>
<dbReference type="EMBL" id="MDYL01000003">
    <property type="protein sequence ID" value="OQD77071.1"/>
    <property type="molecule type" value="Genomic_DNA"/>
</dbReference>
<sequence length="271" mass="30940">MGHIAPGKWNYLIVVCCHAIYLGGPNRGHSEDEWLIEPFQQGETGTFMKHAEAALELLADSPNALLVFSGGPTKRPRTELSEAQSYFNLVKDNNYFNMARQIEPERIIVEPHATDSYQNVLFSLLEFRLCTGNYPDFVRVFTHKFKTTRFLEYHFPALGLLPNATAAETEGNRDADVWGIDPPEHVTSQESLKRGEASKGIKLWKTDLYGVGDELARKRRNRGWEPEMVSVFLNRGLEEAVEQLVCWDGGAGNDWFPRMNELPWFYGNREQ</sequence>
<dbReference type="PANTHER" id="PTHR28110:SF1">
    <property type="entry name" value="TRANSMEMBRANE PROTEIN"/>
    <property type="match status" value="1"/>
</dbReference>
<dbReference type="OrthoDB" id="4347at2759"/>
<dbReference type="PANTHER" id="PTHR28110">
    <property type="entry name" value="TRANSMEMBRANE PROTEIN"/>
    <property type="match status" value="1"/>
</dbReference>
<dbReference type="OMA" id="VCCHAIF"/>
<evidence type="ECO:0000313" key="2">
    <source>
        <dbReference type="Proteomes" id="UP000191522"/>
    </source>
</evidence>
<evidence type="ECO:0000313" key="1">
    <source>
        <dbReference type="EMBL" id="OQD77071.1"/>
    </source>
</evidence>
<dbReference type="GO" id="GO:0005737">
    <property type="term" value="C:cytoplasm"/>
    <property type="evidence" value="ECO:0007669"/>
    <property type="project" value="TreeGrafter"/>
</dbReference>
<keyword evidence="2" id="KW-1185">Reference proteome</keyword>
<dbReference type="AlphaFoldDB" id="A0A1V6PJB4"/>
<dbReference type="CDD" id="cd06259">
    <property type="entry name" value="YdcF-like"/>
    <property type="match status" value="1"/>
</dbReference>
<accession>A0A1V6PJB4</accession>
<reference evidence="2" key="1">
    <citation type="journal article" date="2017" name="Nat. Microbiol.">
        <title>Global analysis of biosynthetic gene clusters reveals vast potential of secondary metabolite production in Penicillium species.</title>
        <authorList>
            <person name="Nielsen J.C."/>
            <person name="Grijseels S."/>
            <person name="Prigent S."/>
            <person name="Ji B."/>
            <person name="Dainat J."/>
            <person name="Nielsen K.F."/>
            <person name="Frisvad J.C."/>
            <person name="Workman M."/>
            <person name="Nielsen J."/>
        </authorList>
    </citation>
    <scope>NUCLEOTIDE SEQUENCE [LARGE SCALE GENOMIC DNA]</scope>
    <source>
        <strain evidence="2">IBT 11843</strain>
    </source>
</reference>
<dbReference type="InterPro" id="IPR055323">
    <property type="entry name" value="C57A10.07/YOR238W"/>
</dbReference>
<protein>
    <submittedName>
        <fullName evidence="1">Uncharacterized protein</fullName>
    </submittedName>
</protein>
<organism evidence="1 2">
    <name type="scientific">Penicillium decumbens</name>
    <dbReference type="NCBI Taxonomy" id="69771"/>
    <lineage>
        <taxon>Eukaryota</taxon>
        <taxon>Fungi</taxon>
        <taxon>Dikarya</taxon>
        <taxon>Ascomycota</taxon>
        <taxon>Pezizomycotina</taxon>
        <taxon>Eurotiomycetes</taxon>
        <taxon>Eurotiomycetidae</taxon>
        <taxon>Eurotiales</taxon>
        <taxon>Aspergillaceae</taxon>
        <taxon>Penicillium</taxon>
    </lineage>
</organism>
<dbReference type="InterPro" id="IPR003848">
    <property type="entry name" value="DUF218"/>
</dbReference>
<proteinExistence type="predicted"/>
<comment type="caution">
    <text evidence="1">The sequence shown here is derived from an EMBL/GenBank/DDBJ whole genome shotgun (WGS) entry which is preliminary data.</text>
</comment>
<dbReference type="Proteomes" id="UP000191522">
    <property type="component" value="Unassembled WGS sequence"/>
</dbReference>
<gene>
    <name evidence="1" type="ORF">PENDEC_c003G02958</name>
</gene>